<name>A0ABU9F6A0_9ENTR</name>
<gene>
    <name evidence="2" type="ORF">QFI96_002640</name>
</gene>
<keyword evidence="1" id="KW-1133">Transmembrane helix</keyword>
<keyword evidence="1" id="KW-0472">Membrane</keyword>
<evidence type="ECO:0000313" key="3">
    <source>
        <dbReference type="Proteomes" id="UP001312893"/>
    </source>
</evidence>
<protein>
    <submittedName>
        <fullName evidence="2">Uncharacterized protein</fullName>
    </submittedName>
</protein>
<keyword evidence="3" id="KW-1185">Reference proteome</keyword>
<comment type="caution">
    <text evidence="2">The sequence shown here is derived from an EMBL/GenBank/DDBJ whole genome shotgun (WGS) entry which is preliminary data.</text>
</comment>
<dbReference type="EMBL" id="JARXNK020000096">
    <property type="protein sequence ID" value="MEL0550599.1"/>
    <property type="molecule type" value="Genomic_DNA"/>
</dbReference>
<sequence>MPSSRLSRFLITWGSVALIELIFALNHIPIPIGSIAILFVVLLLYKKWRSRSARNE</sequence>
<evidence type="ECO:0000313" key="2">
    <source>
        <dbReference type="EMBL" id="MEL0550599.1"/>
    </source>
</evidence>
<organism evidence="2 3">
    <name type="scientific">Raoultella lignicola</name>
    <dbReference type="NCBI Taxonomy" id="3040939"/>
    <lineage>
        <taxon>Bacteria</taxon>
        <taxon>Pseudomonadati</taxon>
        <taxon>Pseudomonadota</taxon>
        <taxon>Gammaproteobacteria</taxon>
        <taxon>Enterobacterales</taxon>
        <taxon>Enterobacteriaceae</taxon>
        <taxon>Klebsiella/Raoultella group</taxon>
        <taxon>Raoultella</taxon>
    </lineage>
</organism>
<proteinExistence type="predicted"/>
<accession>A0ABU9F6A0</accession>
<dbReference type="RefSeq" id="WP_154145243.1">
    <property type="nucleotide sequence ID" value="NZ_JARXNK020000096.1"/>
</dbReference>
<reference evidence="2 3" key="1">
    <citation type="submission" date="2024-04" db="EMBL/GenBank/DDBJ databases">
        <title>Two novel Raoultella species associated with bleeding cankers of broadleaf hosts, Raoultella scottia sp. nov. and Raoultella lignicola sp. nov.</title>
        <authorList>
            <person name="Brady C.L."/>
        </authorList>
    </citation>
    <scope>NUCLEOTIDE SEQUENCE [LARGE SCALE GENOMIC DNA]</scope>
    <source>
        <strain evidence="2 3">TW_WC1a.1</strain>
    </source>
</reference>
<feature type="transmembrane region" description="Helical" evidence="1">
    <location>
        <begin position="12"/>
        <end position="45"/>
    </location>
</feature>
<evidence type="ECO:0000256" key="1">
    <source>
        <dbReference type="SAM" id="Phobius"/>
    </source>
</evidence>
<keyword evidence="1" id="KW-0812">Transmembrane</keyword>
<dbReference type="Proteomes" id="UP001312893">
    <property type="component" value="Unassembled WGS sequence"/>
</dbReference>